<name>A0ABN2LC43_9MICO</name>
<evidence type="ECO:0000256" key="1">
    <source>
        <dbReference type="ARBA" id="ARBA00005336"/>
    </source>
</evidence>
<evidence type="ECO:0000259" key="4">
    <source>
        <dbReference type="Pfam" id="PF00933"/>
    </source>
</evidence>
<accession>A0ABN2LC43</accession>
<dbReference type="Pfam" id="PF00933">
    <property type="entry name" value="Glyco_hydro_3"/>
    <property type="match status" value="1"/>
</dbReference>
<evidence type="ECO:0000313" key="5">
    <source>
        <dbReference type="EMBL" id="GAA1783010.1"/>
    </source>
</evidence>
<dbReference type="InterPro" id="IPR001764">
    <property type="entry name" value="Glyco_hydro_3_N"/>
</dbReference>
<gene>
    <name evidence="5" type="ORF">GCM10009768_09880</name>
</gene>
<dbReference type="Gene3D" id="3.20.20.300">
    <property type="entry name" value="Glycoside hydrolase, family 3, N-terminal domain"/>
    <property type="match status" value="1"/>
</dbReference>
<dbReference type="PANTHER" id="PTHR30480">
    <property type="entry name" value="BETA-HEXOSAMINIDASE-RELATED"/>
    <property type="match status" value="1"/>
</dbReference>
<dbReference type="PANTHER" id="PTHR30480:SF16">
    <property type="entry name" value="GLYCOSIDE HYDROLASE FAMILY 3 DOMAIN PROTEIN"/>
    <property type="match status" value="1"/>
</dbReference>
<organism evidence="5 6">
    <name type="scientific">Leucobacter iarius</name>
    <dbReference type="NCBI Taxonomy" id="333963"/>
    <lineage>
        <taxon>Bacteria</taxon>
        <taxon>Bacillati</taxon>
        <taxon>Actinomycetota</taxon>
        <taxon>Actinomycetes</taxon>
        <taxon>Micrococcales</taxon>
        <taxon>Microbacteriaceae</taxon>
        <taxon>Leucobacter</taxon>
    </lineage>
</organism>
<comment type="caution">
    <text evidence="5">The sequence shown here is derived from an EMBL/GenBank/DDBJ whole genome shotgun (WGS) entry which is preliminary data.</text>
</comment>
<dbReference type="InterPro" id="IPR036962">
    <property type="entry name" value="Glyco_hydro_3_N_sf"/>
</dbReference>
<comment type="similarity">
    <text evidence="1">Belongs to the glycosyl hydrolase 3 family.</text>
</comment>
<dbReference type="Proteomes" id="UP001500851">
    <property type="component" value="Unassembled WGS sequence"/>
</dbReference>
<keyword evidence="3" id="KW-0326">Glycosidase</keyword>
<dbReference type="SUPFAM" id="SSF51445">
    <property type="entry name" value="(Trans)glycosidases"/>
    <property type="match status" value="1"/>
</dbReference>
<evidence type="ECO:0000256" key="3">
    <source>
        <dbReference type="ARBA" id="ARBA00023295"/>
    </source>
</evidence>
<dbReference type="RefSeq" id="WP_344030073.1">
    <property type="nucleotide sequence ID" value="NZ_BAAAOB010000001.1"/>
</dbReference>
<keyword evidence="6" id="KW-1185">Reference proteome</keyword>
<protein>
    <submittedName>
        <fullName evidence="5">Glycoside hydrolase family 3 protein</fullName>
    </submittedName>
</protein>
<keyword evidence="2 5" id="KW-0378">Hydrolase</keyword>
<reference evidence="5 6" key="1">
    <citation type="journal article" date="2019" name="Int. J. Syst. Evol. Microbiol.">
        <title>The Global Catalogue of Microorganisms (GCM) 10K type strain sequencing project: providing services to taxonomists for standard genome sequencing and annotation.</title>
        <authorList>
            <consortium name="The Broad Institute Genomics Platform"/>
            <consortium name="The Broad Institute Genome Sequencing Center for Infectious Disease"/>
            <person name="Wu L."/>
            <person name="Ma J."/>
        </authorList>
    </citation>
    <scope>NUCLEOTIDE SEQUENCE [LARGE SCALE GENOMIC DNA]</scope>
    <source>
        <strain evidence="5 6">JCM 14736</strain>
    </source>
</reference>
<dbReference type="GO" id="GO:0016787">
    <property type="term" value="F:hydrolase activity"/>
    <property type="evidence" value="ECO:0007669"/>
    <property type="project" value="UniProtKB-KW"/>
</dbReference>
<dbReference type="InterPro" id="IPR050226">
    <property type="entry name" value="NagZ_Beta-hexosaminidase"/>
</dbReference>
<feature type="domain" description="Glycoside hydrolase family 3 N-terminal" evidence="4">
    <location>
        <begin position="43"/>
        <end position="331"/>
    </location>
</feature>
<evidence type="ECO:0000256" key="2">
    <source>
        <dbReference type="ARBA" id="ARBA00022801"/>
    </source>
</evidence>
<sequence length="511" mass="52921">MSERSTVLPPAEGLRAEVRATLMPGFPGLEAPEWIRDALRDGLHSVCIYGENVRDADQLRALGRSLREARPDALVAIDEEGGEVTRLHYVDGAPYPGAAVLGRIDDLDYTAEVGARVARAVRSAGASLVLAPDADVNANPRNPVIGTRSFSSDPERAAAHVAAWVRGAQAAGVATCPKHFPGHGDTAQDSHLALPVVDVAPEVLEQRELVPFRSAIAAGAQTIMSSHILLPRIDPDAPATFSRTILQGFLRERLGFDGVVVSDALDMRGASGEIGIPAAAARALAAGCDLLCIGPGTTPAQLAEIEDRILAAVEAGELSAARVRDAAARVRALAEAVPPIAGDALADLAAEAEASDAVTADELLRVADSFSGTDRAHGWLRAHPGAAVVRVETVANMAVGFAPWGPFAAAAAPLDGTGPSAEAFRARPEVLVDAETPGIWTDAPAVIVIGRELHRHPFAVAGIAALRERGTAVLAVEMGWPDAEVPADLSTYGSSRLVGAALLSVLEAPAA</sequence>
<evidence type="ECO:0000313" key="6">
    <source>
        <dbReference type="Proteomes" id="UP001500851"/>
    </source>
</evidence>
<proteinExistence type="inferred from homology"/>
<dbReference type="InterPro" id="IPR017853">
    <property type="entry name" value="GH"/>
</dbReference>
<dbReference type="EMBL" id="BAAAOB010000001">
    <property type="protein sequence ID" value="GAA1783010.1"/>
    <property type="molecule type" value="Genomic_DNA"/>
</dbReference>